<evidence type="ECO:0000313" key="2">
    <source>
        <dbReference type="Proteomes" id="UP000698242"/>
    </source>
</evidence>
<evidence type="ECO:0000313" key="1">
    <source>
        <dbReference type="EMBL" id="KAF0674464.1"/>
    </source>
</evidence>
<reference evidence="1" key="1">
    <citation type="submission" date="2013-03" db="EMBL/GenBank/DDBJ databases">
        <title>Genome Sequence of the Profundibacterium mesophilum strain KAUST100406-0324T from Red Sea, a novel genus in the family Rhodobacteraceae.</title>
        <authorList>
            <person name="Essack M."/>
            <person name="Alam I."/>
            <person name="Lafi F."/>
            <person name="Alawi W."/>
            <person name="Kamanu F."/>
            <person name="Al-Suwailem A."/>
            <person name="Lee O.O."/>
            <person name="Xu Y."/>
            <person name="Bajic V."/>
            <person name="Qian P.-Y."/>
            <person name="Archer J."/>
        </authorList>
    </citation>
    <scope>NUCLEOTIDE SEQUENCE</scope>
    <source>
        <strain evidence="1">KAUST100406-0324</strain>
    </source>
</reference>
<gene>
    <name evidence="1" type="ORF">PMES_03226</name>
</gene>
<dbReference type="OrthoDB" id="8450424at2"/>
<dbReference type="RefSeq" id="WP_159966714.1">
    <property type="nucleotide sequence ID" value="NZ_APKE01000048.1"/>
</dbReference>
<sequence>MTKKMWAVGEDDGEGWIAVSADTEAAAKRAYTDEWHGADVKVPGHIIAQRVEAWDALTGAPEGKDWLTAGLSYLCEGGCGSMACLDGAGKIIDGKPYCEDCPN</sequence>
<keyword evidence="2" id="KW-1185">Reference proteome</keyword>
<dbReference type="EMBL" id="APKE01000048">
    <property type="protein sequence ID" value="KAF0674464.1"/>
    <property type="molecule type" value="Genomic_DNA"/>
</dbReference>
<accession>A0A921NQY2</accession>
<comment type="caution">
    <text evidence="1">The sequence shown here is derived from an EMBL/GenBank/DDBJ whole genome shotgun (WGS) entry which is preliminary data.</text>
</comment>
<organism evidence="1 2">
    <name type="scientific">Profundibacterium mesophilum KAUST100406-0324</name>
    <dbReference type="NCBI Taxonomy" id="1037889"/>
    <lineage>
        <taxon>Bacteria</taxon>
        <taxon>Pseudomonadati</taxon>
        <taxon>Pseudomonadota</taxon>
        <taxon>Alphaproteobacteria</taxon>
        <taxon>Rhodobacterales</taxon>
        <taxon>Roseobacteraceae</taxon>
        <taxon>Profundibacterium</taxon>
    </lineage>
</organism>
<dbReference type="Proteomes" id="UP000698242">
    <property type="component" value="Unassembled WGS sequence"/>
</dbReference>
<protein>
    <submittedName>
        <fullName evidence="1">Uncharacterized protein</fullName>
    </submittedName>
</protein>
<proteinExistence type="predicted"/>
<name>A0A921NQY2_9RHOB</name>
<dbReference type="AlphaFoldDB" id="A0A921NQY2"/>